<feature type="domain" description="PAS" evidence="2">
    <location>
        <begin position="242"/>
        <end position="312"/>
    </location>
</feature>
<proteinExistence type="predicted"/>
<evidence type="ECO:0000259" key="2">
    <source>
        <dbReference type="PROSITE" id="PS50112"/>
    </source>
</evidence>
<dbReference type="InterPro" id="IPR000014">
    <property type="entry name" value="PAS"/>
</dbReference>
<dbReference type="Pfam" id="PF13426">
    <property type="entry name" value="PAS_9"/>
    <property type="match status" value="1"/>
</dbReference>
<dbReference type="AlphaFoldDB" id="M7NQH3"/>
<reference evidence="3 4" key="1">
    <citation type="journal article" date="2013" name="Genome Announc.">
        <title>Draft Genome Sequence of Cesiribacter andamanensis Strain AMV16T, Isolated from a Soil Sample from a Mud Volcano in the Andaman Islands, India.</title>
        <authorList>
            <person name="Shivaji S."/>
            <person name="Ara S."/>
            <person name="Begum Z."/>
            <person name="Srinivas T.N."/>
            <person name="Singh A."/>
            <person name="Kumar Pinnaka A."/>
        </authorList>
    </citation>
    <scope>NUCLEOTIDE SEQUENCE [LARGE SCALE GENOMIC DNA]</scope>
    <source>
        <strain evidence="3 4">AMV16</strain>
    </source>
</reference>
<keyword evidence="3" id="KW-0675">Receptor</keyword>
<dbReference type="Pfam" id="PF08448">
    <property type="entry name" value="PAS_4"/>
    <property type="match status" value="1"/>
</dbReference>
<name>M7NQH3_9BACT</name>
<dbReference type="InterPro" id="IPR052155">
    <property type="entry name" value="Biofilm_reg_signaling"/>
</dbReference>
<dbReference type="SMART" id="SM00091">
    <property type="entry name" value="PAS"/>
    <property type="match status" value="2"/>
</dbReference>
<evidence type="ECO:0000313" key="3">
    <source>
        <dbReference type="EMBL" id="EMR03975.1"/>
    </source>
</evidence>
<dbReference type="Proteomes" id="UP000011910">
    <property type="component" value="Unassembled WGS sequence"/>
</dbReference>
<dbReference type="CDD" id="cd00130">
    <property type="entry name" value="PAS"/>
    <property type="match status" value="2"/>
</dbReference>
<dbReference type="EMBL" id="AODQ01000013">
    <property type="protein sequence ID" value="EMR03975.1"/>
    <property type="molecule type" value="Genomic_DNA"/>
</dbReference>
<gene>
    <name evidence="3" type="primary">aer</name>
    <name evidence="3" type="ORF">ADICEAN_00846</name>
</gene>
<dbReference type="InterPro" id="IPR035965">
    <property type="entry name" value="PAS-like_dom_sf"/>
</dbReference>
<keyword evidence="4" id="KW-1185">Reference proteome</keyword>
<dbReference type="PROSITE" id="PS50112">
    <property type="entry name" value="PAS"/>
    <property type="match status" value="2"/>
</dbReference>
<feature type="domain" description="PAS" evidence="2">
    <location>
        <begin position="118"/>
        <end position="170"/>
    </location>
</feature>
<evidence type="ECO:0000313" key="4">
    <source>
        <dbReference type="Proteomes" id="UP000011910"/>
    </source>
</evidence>
<organism evidence="3 4">
    <name type="scientific">Cesiribacter andamanensis AMV16</name>
    <dbReference type="NCBI Taxonomy" id="1279009"/>
    <lineage>
        <taxon>Bacteria</taxon>
        <taxon>Pseudomonadati</taxon>
        <taxon>Bacteroidota</taxon>
        <taxon>Cytophagia</taxon>
        <taxon>Cytophagales</taxon>
        <taxon>Cesiribacteraceae</taxon>
        <taxon>Cesiribacter</taxon>
    </lineage>
</organism>
<dbReference type="PANTHER" id="PTHR44757:SF2">
    <property type="entry name" value="BIOFILM ARCHITECTURE MAINTENANCE PROTEIN MBAA"/>
    <property type="match status" value="1"/>
</dbReference>
<sequence>MRIVCCTEADGRISRASSSFTRLAAQTGARPHLADLILEADRPSFARALQQVKQGHRHTAFTAGIATVAGTHQRFRWQLRLSSTGPFQVWVGRPEDESGGAADEQAADQQADQLPPQLKGSLCSTLDHISDALVALDSNWMYTYANKKACSLLDLSEQELVGRHIWQEVFPAKVGGQFYQDCQAALASQQLRVSENPYGPGGPDQRILESRIYPSKEGLLIFFSDLTEKRALEQKAQSAKKQLEDLQAALNASAIVSTSDAEGRISWVNDNFCALSQYSREELYGRPHAVFNPAHHPLAASADELRATLQRGEIWKGEIQVQARNGAPCGCIQPSPPFWTRRAA</sequence>
<feature type="compositionally biased region" description="Low complexity" evidence="1">
    <location>
        <begin position="99"/>
        <end position="112"/>
    </location>
</feature>
<dbReference type="SUPFAM" id="SSF55785">
    <property type="entry name" value="PYP-like sensor domain (PAS domain)"/>
    <property type="match status" value="2"/>
</dbReference>
<dbReference type="eggNOG" id="COG2202">
    <property type="taxonomic scope" value="Bacteria"/>
</dbReference>
<comment type="caution">
    <text evidence="3">The sequence shown here is derived from an EMBL/GenBank/DDBJ whole genome shotgun (WGS) entry which is preliminary data.</text>
</comment>
<evidence type="ECO:0000256" key="1">
    <source>
        <dbReference type="SAM" id="MobiDB-lite"/>
    </source>
</evidence>
<feature type="region of interest" description="Disordered" evidence="1">
    <location>
        <begin position="92"/>
        <end position="112"/>
    </location>
</feature>
<accession>M7NQH3</accession>
<dbReference type="STRING" id="1279009.ADICEAN_00846"/>
<dbReference type="Gene3D" id="3.30.450.20">
    <property type="entry name" value="PAS domain"/>
    <property type="match status" value="2"/>
</dbReference>
<dbReference type="PANTHER" id="PTHR44757">
    <property type="entry name" value="DIGUANYLATE CYCLASE DGCP"/>
    <property type="match status" value="1"/>
</dbReference>
<dbReference type="InterPro" id="IPR013656">
    <property type="entry name" value="PAS_4"/>
</dbReference>
<protein>
    <submittedName>
        <fullName evidence="3">Aerotaxis receptor</fullName>
    </submittedName>
</protein>